<dbReference type="InterPro" id="IPR018076">
    <property type="entry name" value="T2SS_GspF_dom"/>
</dbReference>
<feature type="transmembrane region" description="Helical" evidence="6">
    <location>
        <begin position="49"/>
        <end position="68"/>
    </location>
</feature>
<feature type="transmembrane region" description="Helical" evidence="6">
    <location>
        <begin position="221"/>
        <end position="238"/>
    </location>
</feature>
<dbReference type="EMBL" id="CP017812">
    <property type="protein sequence ID" value="AOZ72327.1"/>
    <property type="molecule type" value="Genomic_DNA"/>
</dbReference>
<keyword evidence="5 6" id="KW-0472">Membrane</keyword>
<evidence type="ECO:0000259" key="7">
    <source>
        <dbReference type="Pfam" id="PF00482"/>
    </source>
</evidence>
<sequence length="280" mass="30645">MGEAIGTIFAIGLLLIWWSWETPGKIVLKAKPSRLSQLLLRAGLPKTSPALVWLAMLVLAAFWGLLVLALTQTWLIALIVAGGIGITPILILRAWARARERRVAQLWPDVVDDMIAGVRAGLPLAEILSQLAITGPEELRPDFATFTSDYRVNGSFNHALDVLATRLANRDANRLFEVLRLSREVGGADLGSLLRDLGEMMRADLRTRGEIEARQSWTTNAARLAVVAPWIVLVMITTRTGAGQVYRSGQGAMVLIFGLVVSLVAYWLMRRAGDISEVGK</sequence>
<keyword evidence="2" id="KW-1003">Cell membrane</keyword>
<evidence type="ECO:0000256" key="4">
    <source>
        <dbReference type="ARBA" id="ARBA00022989"/>
    </source>
</evidence>
<proteinExistence type="predicted"/>
<evidence type="ECO:0000313" key="9">
    <source>
        <dbReference type="Proteomes" id="UP000176288"/>
    </source>
</evidence>
<dbReference type="AlphaFoldDB" id="A0A1D9MJ46"/>
<protein>
    <recommendedName>
        <fullName evidence="7">Type II secretion system protein GspF domain-containing protein</fullName>
    </recommendedName>
</protein>
<evidence type="ECO:0000256" key="3">
    <source>
        <dbReference type="ARBA" id="ARBA00022692"/>
    </source>
</evidence>
<comment type="subcellular location">
    <subcellularLocation>
        <location evidence="1">Cell membrane</location>
        <topology evidence="1">Multi-pass membrane protein</topology>
    </subcellularLocation>
</comment>
<keyword evidence="3 6" id="KW-0812">Transmembrane</keyword>
<name>A0A1D9MJ46_9ACTO</name>
<dbReference type="OrthoDB" id="3217742at2"/>
<accession>A0A1D9MJ46</accession>
<dbReference type="Proteomes" id="UP000176288">
    <property type="component" value="Chromosome"/>
</dbReference>
<evidence type="ECO:0000256" key="6">
    <source>
        <dbReference type="SAM" id="Phobius"/>
    </source>
</evidence>
<evidence type="ECO:0000256" key="2">
    <source>
        <dbReference type="ARBA" id="ARBA00022475"/>
    </source>
</evidence>
<dbReference type="PANTHER" id="PTHR35007">
    <property type="entry name" value="INTEGRAL MEMBRANE PROTEIN-RELATED"/>
    <property type="match status" value="1"/>
</dbReference>
<organism evidence="8 9">
    <name type="scientific">Boudabousia tangfeifanii</name>
    <dbReference type="NCBI Taxonomy" id="1912795"/>
    <lineage>
        <taxon>Bacteria</taxon>
        <taxon>Bacillati</taxon>
        <taxon>Actinomycetota</taxon>
        <taxon>Actinomycetes</taxon>
        <taxon>Actinomycetales</taxon>
        <taxon>Actinomycetaceae</taxon>
        <taxon>Boudabousia</taxon>
    </lineage>
</organism>
<keyword evidence="9" id="KW-1185">Reference proteome</keyword>
<feature type="transmembrane region" description="Helical" evidence="6">
    <location>
        <begin position="250"/>
        <end position="269"/>
    </location>
</feature>
<dbReference type="RefSeq" id="WP_071163793.1">
    <property type="nucleotide sequence ID" value="NZ_CP017812.1"/>
</dbReference>
<dbReference type="Pfam" id="PF00482">
    <property type="entry name" value="T2SSF"/>
    <property type="match status" value="1"/>
</dbReference>
<dbReference type="STRING" id="1912795.BK816_02610"/>
<evidence type="ECO:0000256" key="5">
    <source>
        <dbReference type="ARBA" id="ARBA00023136"/>
    </source>
</evidence>
<dbReference type="PANTHER" id="PTHR35007:SF1">
    <property type="entry name" value="PILUS ASSEMBLY PROTEIN"/>
    <property type="match status" value="1"/>
</dbReference>
<feature type="transmembrane region" description="Helical" evidence="6">
    <location>
        <begin position="6"/>
        <end position="28"/>
    </location>
</feature>
<keyword evidence="4 6" id="KW-1133">Transmembrane helix</keyword>
<gene>
    <name evidence="8" type="ORF">BK816_02610</name>
</gene>
<evidence type="ECO:0000313" key="8">
    <source>
        <dbReference type="EMBL" id="AOZ72327.1"/>
    </source>
</evidence>
<dbReference type="KEGG" id="avu:BK816_02610"/>
<dbReference type="GO" id="GO:0005886">
    <property type="term" value="C:plasma membrane"/>
    <property type="evidence" value="ECO:0007669"/>
    <property type="project" value="UniProtKB-SubCell"/>
</dbReference>
<evidence type="ECO:0000256" key="1">
    <source>
        <dbReference type="ARBA" id="ARBA00004651"/>
    </source>
</evidence>
<feature type="transmembrane region" description="Helical" evidence="6">
    <location>
        <begin position="74"/>
        <end position="96"/>
    </location>
</feature>
<reference evidence="8 9" key="1">
    <citation type="submission" date="2016-10" db="EMBL/GenBank/DDBJ databases">
        <title>Actinomyces aegypiusis sp. nov., isolated from the Aegypius monachus in Qinghai Tibet Plateau China.</title>
        <authorList>
            <person name="Wang Y."/>
        </authorList>
    </citation>
    <scope>NUCLEOTIDE SEQUENCE [LARGE SCALE GENOMIC DNA]</scope>
    <source>
        <strain evidence="8 9">VUL4_3</strain>
    </source>
</reference>
<feature type="domain" description="Type II secretion system protein GspF" evidence="7">
    <location>
        <begin position="112"/>
        <end position="237"/>
    </location>
</feature>